<dbReference type="EMBL" id="JANPWB010000013">
    <property type="protein sequence ID" value="KAJ1110778.1"/>
    <property type="molecule type" value="Genomic_DNA"/>
</dbReference>
<protein>
    <submittedName>
        <fullName evidence="1">Uncharacterized protein</fullName>
    </submittedName>
</protein>
<comment type="caution">
    <text evidence="1">The sequence shown here is derived from an EMBL/GenBank/DDBJ whole genome shotgun (WGS) entry which is preliminary data.</text>
</comment>
<keyword evidence="2" id="KW-1185">Reference proteome</keyword>
<sequence length="114" mass="12240">MYAVFPPTKTGSCALGMMMVRRGPGGEMWCPEGRAALWALLTDCRRARGDRCLPPAGPILSDLGRRDSTPRAGPLWQSAQRSSLPLLVFRYSSGPGSLPAGPILSVVAVPFRKD</sequence>
<dbReference type="AlphaFoldDB" id="A0AAV7N8T7"/>
<reference evidence="1" key="1">
    <citation type="journal article" date="2022" name="bioRxiv">
        <title>Sequencing and chromosome-scale assembly of the giantPleurodeles waltlgenome.</title>
        <authorList>
            <person name="Brown T."/>
            <person name="Elewa A."/>
            <person name="Iarovenko S."/>
            <person name="Subramanian E."/>
            <person name="Araus A.J."/>
            <person name="Petzold A."/>
            <person name="Susuki M."/>
            <person name="Suzuki K.-i.T."/>
            <person name="Hayashi T."/>
            <person name="Toyoda A."/>
            <person name="Oliveira C."/>
            <person name="Osipova E."/>
            <person name="Leigh N.D."/>
            <person name="Simon A."/>
            <person name="Yun M.H."/>
        </authorList>
    </citation>
    <scope>NUCLEOTIDE SEQUENCE</scope>
    <source>
        <strain evidence="1">20211129_DDA</strain>
        <tissue evidence="1">Liver</tissue>
    </source>
</reference>
<organism evidence="1 2">
    <name type="scientific">Pleurodeles waltl</name>
    <name type="common">Iberian ribbed newt</name>
    <dbReference type="NCBI Taxonomy" id="8319"/>
    <lineage>
        <taxon>Eukaryota</taxon>
        <taxon>Metazoa</taxon>
        <taxon>Chordata</taxon>
        <taxon>Craniata</taxon>
        <taxon>Vertebrata</taxon>
        <taxon>Euteleostomi</taxon>
        <taxon>Amphibia</taxon>
        <taxon>Batrachia</taxon>
        <taxon>Caudata</taxon>
        <taxon>Salamandroidea</taxon>
        <taxon>Salamandridae</taxon>
        <taxon>Pleurodelinae</taxon>
        <taxon>Pleurodeles</taxon>
    </lineage>
</organism>
<evidence type="ECO:0000313" key="2">
    <source>
        <dbReference type="Proteomes" id="UP001066276"/>
    </source>
</evidence>
<accession>A0AAV7N8T7</accession>
<evidence type="ECO:0000313" key="1">
    <source>
        <dbReference type="EMBL" id="KAJ1110778.1"/>
    </source>
</evidence>
<gene>
    <name evidence="1" type="ORF">NDU88_008124</name>
</gene>
<dbReference type="Proteomes" id="UP001066276">
    <property type="component" value="Chromosome 9"/>
</dbReference>
<name>A0AAV7N8T7_PLEWA</name>
<proteinExistence type="predicted"/>